<keyword evidence="10" id="KW-0413">Isomerase</keyword>
<comment type="caution">
    <text evidence="11">As this protein does not have any detectable helicase domains, it probably does not have helicase activity.</text>
</comment>
<name>A0A7C3RK14_DICTH</name>
<dbReference type="Pfam" id="PF17764">
    <property type="entry name" value="PriA_3primeBD"/>
    <property type="match status" value="1"/>
</dbReference>
<evidence type="ECO:0000256" key="11">
    <source>
        <dbReference type="HAMAP-Rule" id="MF_00983"/>
    </source>
</evidence>
<feature type="binding site" evidence="11">
    <location>
        <position position="466"/>
    </location>
    <ligand>
        <name>Zn(2+)</name>
        <dbReference type="ChEBI" id="CHEBI:29105"/>
        <label>1</label>
    </ligand>
</feature>
<keyword evidence="1 11" id="KW-0639">Primosome</keyword>
<dbReference type="GO" id="GO:0003677">
    <property type="term" value="F:DNA binding"/>
    <property type="evidence" value="ECO:0007669"/>
    <property type="project" value="UniProtKB-UniRule"/>
</dbReference>
<dbReference type="PANTHER" id="PTHR30580:SF0">
    <property type="entry name" value="PRIMOSOMAL PROTEIN N"/>
    <property type="match status" value="1"/>
</dbReference>
<feature type="domain" description="Primosomal protein N C-terminal" evidence="13">
    <location>
        <begin position="607"/>
        <end position="698"/>
    </location>
</feature>
<evidence type="ECO:0000256" key="5">
    <source>
        <dbReference type="ARBA" id="ARBA00022801"/>
    </source>
</evidence>
<dbReference type="Gene3D" id="3.40.50.300">
    <property type="entry name" value="P-loop containing nucleotide triphosphate hydrolases"/>
    <property type="match status" value="1"/>
</dbReference>
<comment type="similarity">
    <text evidence="11">Belongs to the helicase family. PriA subfamily.</text>
</comment>
<evidence type="ECO:0000256" key="8">
    <source>
        <dbReference type="ARBA" id="ARBA00022840"/>
    </source>
</evidence>
<feature type="binding site" evidence="11">
    <location>
        <position position="425"/>
    </location>
    <ligand>
        <name>Zn(2+)</name>
        <dbReference type="ChEBI" id="CHEBI:29105"/>
        <label>1</label>
    </ligand>
</feature>
<comment type="caution">
    <text evidence="15">The sequence shown here is derived from an EMBL/GenBank/DDBJ whole genome shotgun (WGS) entry which is preliminary data.</text>
</comment>
<evidence type="ECO:0000256" key="2">
    <source>
        <dbReference type="ARBA" id="ARBA00022705"/>
    </source>
</evidence>
<dbReference type="GO" id="GO:0006269">
    <property type="term" value="P:DNA replication, synthesis of primer"/>
    <property type="evidence" value="ECO:0007669"/>
    <property type="project" value="UniProtKB-KW"/>
</dbReference>
<dbReference type="InterPro" id="IPR040498">
    <property type="entry name" value="PriA_CRR"/>
</dbReference>
<reference evidence="15" key="1">
    <citation type="journal article" date="2020" name="mSystems">
        <title>Genome- and Community-Level Interaction Insights into Carbon Utilization and Element Cycling Functions of Hydrothermarchaeota in Hydrothermal Sediment.</title>
        <authorList>
            <person name="Zhou Z."/>
            <person name="Liu Y."/>
            <person name="Xu W."/>
            <person name="Pan J."/>
            <person name="Luo Z.H."/>
            <person name="Li M."/>
        </authorList>
    </citation>
    <scope>NUCLEOTIDE SEQUENCE [LARGE SCALE GENOMIC DNA]</scope>
    <source>
        <strain evidence="15">SpSt-81</strain>
    </source>
</reference>
<dbReference type="SUPFAM" id="SSF52540">
    <property type="entry name" value="P-loop containing nucleoside triphosphate hydrolases"/>
    <property type="match status" value="2"/>
</dbReference>
<keyword evidence="2 11" id="KW-0235">DNA replication</keyword>
<dbReference type="GO" id="GO:0006270">
    <property type="term" value="P:DNA replication initiation"/>
    <property type="evidence" value="ECO:0007669"/>
    <property type="project" value="TreeGrafter"/>
</dbReference>
<accession>A0A7C3RK14</accession>
<dbReference type="GO" id="GO:0043138">
    <property type="term" value="F:3'-5' DNA helicase activity"/>
    <property type="evidence" value="ECO:0007669"/>
    <property type="project" value="TreeGrafter"/>
</dbReference>
<feature type="binding site" evidence="11">
    <location>
        <position position="422"/>
    </location>
    <ligand>
        <name>Zn(2+)</name>
        <dbReference type="ChEBI" id="CHEBI:29105"/>
        <label>1</label>
    </ligand>
</feature>
<evidence type="ECO:0000256" key="10">
    <source>
        <dbReference type="ARBA" id="ARBA00023235"/>
    </source>
</evidence>
<dbReference type="GO" id="GO:0016787">
    <property type="term" value="F:hydrolase activity"/>
    <property type="evidence" value="ECO:0007669"/>
    <property type="project" value="UniProtKB-KW"/>
</dbReference>
<dbReference type="InterPro" id="IPR042115">
    <property type="entry name" value="PriA_3primeBD_sf"/>
</dbReference>
<feature type="binding site" evidence="11">
    <location>
        <position position="453"/>
    </location>
    <ligand>
        <name>Zn(2+)</name>
        <dbReference type="ChEBI" id="CHEBI:29105"/>
        <label>2</label>
    </ligand>
</feature>
<dbReference type="GO" id="GO:0008270">
    <property type="term" value="F:zinc ion binding"/>
    <property type="evidence" value="ECO:0007669"/>
    <property type="project" value="UniProtKB-UniRule"/>
</dbReference>
<dbReference type="GO" id="GO:0005524">
    <property type="term" value="F:ATP binding"/>
    <property type="evidence" value="ECO:0007669"/>
    <property type="project" value="UniProtKB-UniRule"/>
</dbReference>
<evidence type="ECO:0000259" key="12">
    <source>
        <dbReference type="Pfam" id="PF17764"/>
    </source>
</evidence>
<dbReference type="InterPro" id="IPR005259">
    <property type="entry name" value="PriA"/>
</dbReference>
<protein>
    <recommendedName>
        <fullName evidence="11">Probable replication restart protein PriA</fullName>
    </recommendedName>
    <alternativeName>
        <fullName evidence="11">Putative ATP-dependent DNA helicase PriA</fullName>
    </alternativeName>
</protein>
<dbReference type="EMBL" id="DTIN01000014">
    <property type="protein sequence ID" value="HFX13499.1"/>
    <property type="molecule type" value="Genomic_DNA"/>
</dbReference>
<evidence type="ECO:0000256" key="9">
    <source>
        <dbReference type="ARBA" id="ARBA00023125"/>
    </source>
</evidence>
<dbReference type="PANTHER" id="PTHR30580">
    <property type="entry name" value="PRIMOSOMAL PROTEIN N"/>
    <property type="match status" value="1"/>
</dbReference>
<dbReference type="AlphaFoldDB" id="A0A7C3RK14"/>
<dbReference type="GO" id="GO:0006310">
    <property type="term" value="P:DNA recombination"/>
    <property type="evidence" value="ECO:0007669"/>
    <property type="project" value="InterPro"/>
</dbReference>
<feature type="domain" description="PriA DNA helicase Cys-rich region (CRR)" evidence="14">
    <location>
        <begin position="431"/>
        <end position="456"/>
    </location>
</feature>
<dbReference type="GO" id="GO:0006302">
    <property type="term" value="P:double-strand break repair"/>
    <property type="evidence" value="ECO:0007669"/>
    <property type="project" value="InterPro"/>
</dbReference>
<evidence type="ECO:0000256" key="3">
    <source>
        <dbReference type="ARBA" id="ARBA00022723"/>
    </source>
</evidence>
<dbReference type="Pfam" id="PF18319">
    <property type="entry name" value="Zn_ribbon_PriA"/>
    <property type="match status" value="1"/>
</dbReference>
<feature type="domain" description="Primosomal protein N' 3' DNA-binding" evidence="12">
    <location>
        <begin position="16"/>
        <end position="103"/>
    </location>
</feature>
<dbReference type="InterPro" id="IPR041236">
    <property type="entry name" value="PriA_C"/>
</dbReference>
<keyword evidence="4 11" id="KW-0547">Nucleotide-binding</keyword>
<evidence type="ECO:0000256" key="7">
    <source>
        <dbReference type="ARBA" id="ARBA00022833"/>
    </source>
</evidence>
<dbReference type="Pfam" id="PF18074">
    <property type="entry name" value="PriA_C"/>
    <property type="match status" value="1"/>
</dbReference>
<dbReference type="InterPro" id="IPR027417">
    <property type="entry name" value="P-loop_NTPase"/>
</dbReference>
<keyword evidence="8 11" id="KW-0067">ATP-binding</keyword>
<organism evidence="15">
    <name type="scientific">Dictyoglomus thermophilum</name>
    <dbReference type="NCBI Taxonomy" id="14"/>
    <lineage>
        <taxon>Bacteria</taxon>
        <taxon>Pseudomonadati</taxon>
        <taxon>Dictyoglomota</taxon>
        <taxon>Dictyoglomia</taxon>
        <taxon>Dictyoglomales</taxon>
        <taxon>Dictyoglomaceae</taxon>
        <taxon>Dictyoglomus</taxon>
    </lineage>
</organism>
<evidence type="ECO:0000256" key="4">
    <source>
        <dbReference type="ARBA" id="ARBA00022741"/>
    </source>
</evidence>
<comment type="subunit">
    <text evidence="11">Component of the replication restart primosome.</text>
</comment>
<feature type="binding site" evidence="11">
    <location>
        <position position="463"/>
    </location>
    <ligand>
        <name>Zn(2+)</name>
        <dbReference type="ChEBI" id="CHEBI:29105"/>
        <label>1</label>
    </ligand>
</feature>
<comment type="cofactor">
    <cofactor evidence="11">
        <name>Zn(2+)</name>
        <dbReference type="ChEBI" id="CHEBI:29105"/>
    </cofactor>
    <text evidence="11">Binds 2 zinc ions per subunit.</text>
</comment>
<feature type="binding site" evidence="11">
    <location>
        <position position="450"/>
    </location>
    <ligand>
        <name>Zn(2+)</name>
        <dbReference type="ChEBI" id="CHEBI:29105"/>
        <label>2</label>
    </ligand>
</feature>
<evidence type="ECO:0000259" key="14">
    <source>
        <dbReference type="Pfam" id="PF18319"/>
    </source>
</evidence>
<sequence>MKVAKVILFETYIPERDFLYYSIPEEFSYIEIGSPVIVPLKKSKKIGYIWDILEDNSIEYNLQPIHARLTEVPSLGTPLINLVNWVSDYYGNSLYRTANYIFPTGIDLDVKRYLVAKDVAVDMTKKQEKVFISLFEEKTVEELKKEVGKISESVINELIKKGAIEERFEIVIKEKAPRKTVFQSEKISDSWGNLEIDMDNILKIVNKPLLLFVESQKKRWKMYFELLKYFYQKGKSVLLVFPTIKTLIKFGEFLSDLVPVPFYFYHGLLTEAQAYRVYKIAGTERAIILSTTKGLFLPFNNLGVIIVDQEENEFYDIREKEPKYDGVKVALKRAEFEGIPIILGSSSPSIRDFYQAISKKMFNFVRIPDLIKKKITIIDLRRIRNEDFLDSYSTKRINDNMRIKRKVLILLNRLGFSTYIQCVDCGYIFMCPHCRSPLVFHQDEDKVLKCHYCGFTSLPPTMCPVCQGYNFIFGGIGTEKLERYLVKTFKNYKVLRIDSEIELQGESLIKEADIIVGTKMIEPWLDLEDAGVLIIYNLDNFIHIPDFSMPEKAFNMLNRIKSFFKGEEIILRTYSPSHYVVKAIKSNSYGTFLNYELKLRKSLFYPPFSILHQIIVEGSDEDEVVDEGKKMVAILEEKYADLEVLGPAPFYPYLIKDKFRYQILIKDRKGIIESRMLKNICEDSKTPFSNVKFIINVDMKETNL</sequence>
<evidence type="ECO:0000313" key="15">
    <source>
        <dbReference type="EMBL" id="HFX13499.1"/>
    </source>
</evidence>
<comment type="function">
    <text evidence="11">Initiates the restart of stalled replication forks, which reloads the replicative helicase on sites other than the origin of replication. Recognizes and binds to abandoned replication forks and remodels them to uncover a helicase loading site. Promotes assembly of the primosome at these replication forks.</text>
</comment>
<keyword evidence="9 11" id="KW-0238">DNA-binding</keyword>
<dbReference type="Gene3D" id="3.40.1440.60">
    <property type="entry name" value="PriA, 3(prime) DNA-binding domain"/>
    <property type="match status" value="1"/>
</dbReference>
<feature type="binding site" evidence="11">
    <location>
        <position position="434"/>
    </location>
    <ligand>
        <name>Zn(2+)</name>
        <dbReference type="ChEBI" id="CHEBI:29105"/>
        <label>2</label>
    </ligand>
</feature>
<keyword evidence="7 11" id="KW-0862">Zinc</keyword>
<evidence type="ECO:0000256" key="6">
    <source>
        <dbReference type="ARBA" id="ARBA00022806"/>
    </source>
</evidence>
<evidence type="ECO:0000259" key="13">
    <source>
        <dbReference type="Pfam" id="PF18074"/>
    </source>
</evidence>
<gene>
    <name evidence="11 15" type="primary">priA</name>
    <name evidence="15" type="ORF">ENW00_04955</name>
</gene>
<proteinExistence type="inferred from homology"/>
<keyword evidence="5" id="KW-0378">Hydrolase</keyword>
<feature type="binding site" evidence="11">
    <location>
        <position position="431"/>
    </location>
    <ligand>
        <name>Zn(2+)</name>
        <dbReference type="ChEBI" id="CHEBI:29105"/>
        <label>2</label>
    </ligand>
</feature>
<dbReference type="NCBIfam" id="TIGR00595">
    <property type="entry name" value="priA"/>
    <property type="match status" value="1"/>
</dbReference>
<evidence type="ECO:0000256" key="1">
    <source>
        <dbReference type="ARBA" id="ARBA00022515"/>
    </source>
</evidence>
<keyword evidence="3 11" id="KW-0479">Metal-binding</keyword>
<dbReference type="HAMAP" id="MF_00983">
    <property type="entry name" value="PriA"/>
    <property type="match status" value="1"/>
</dbReference>
<dbReference type="GO" id="GO:1990077">
    <property type="term" value="C:primosome complex"/>
    <property type="evidence" value="ECO:0007669"/>
    <property type="project" value="UniProtKB-UniRule"/>
</dbReference>
<keyword evidence="6" id="KW-0347">Helicase</keyword>
<dbReference type="InterPro" id="IPR041222">
    <property type="entry name" value="PriA_3primeBD"/>
</dbReference>